<dbReference type="Proteomes" id="UP000839708">
    <property type="component" value="Unassembled WGS sequence"/>
</dbReference>
<evidence type="ECO:0000313" key="3">
    <source>
        <dbReference type="EMBL" id="EBY8645033.1"/>
    </source>
</evidence>
<reference evidence="1" key="1">
    <citation type="submission" date="2018-09" db="EMBL/GenBank/DDBJ databases">
        <authorList>
            <person name="Ashton P.M."/>
            <person name="Dallman T."/>
            <person name="Nair S."/>
            <person name="De Pinna E."/>
            <person name="Peters T."/>
            <person name="Grant K."/>
        </authorList>
    </citation>
    <scope>NUCLEOTIDE SEQUENCE [LARGE SCALE GENOMIC DNA]</scope>
    <source>
        <strain evidence="3">140692</strain>
        <strain evidence="1">412099</strain>
        <strain evidence="2">498895</strain>
    </source>
</reference>
<evidence type="ECO:0000313" key="1">
    <source>
        <dbReference type="EMBL" id="EAC0790357.1"/>
    </source>
</evidence>
<accession>A0A3Z6QTP8</accession>
<dbReference type="EMBL" id="AAGTQF010000109">
    <property type="protein sequence ID" value="EBR8574805.1"/>
    <property type="molecule type" value="Genomic_DNA"/>
</dbReference>
<organism evidence="1">
    <name type="scientific">Salmonella enterica subsp. enterica serovar Java</name>
    <dbReference type="NCBI Taxonomy" id="224729"/>
    <lineage>
        <taxon>Bacteria</taxon>
        <taxon>Pseudomonadati</taxon>
        <taxon>Pseudomonadota</taxon>
        <taxon>Gammaproteobacteria</taxon>
        <taxon>Enterobacterales</taxon>
        <taxon>Enterobacteriaceae</taxon>
        <taxon>Salmonella</taxon>
    </lineage>
</organism>
<evidence type="ECO:0000313" key="2">
    <source>
        <dbReference type="EMBL" id="EBR8574805.1"/>
    </source>
</evidence>
<dbReference type="EMBL" id="AAHPHN010000079">
    <property type="protein sequence ID" value="EBY8645033.1"/>
    <property type="molecule type" value="Genomic_DNA"/>
</dbReference>
<gene>
    <name evidence="1" type="ORF">D6K54_27240</name>
    <name evidence="3" type="ORF">D6S17_26545</name>
    <name evidence="2" type="ORF">DOV67_25300</name>
</gene>
<dbReference type="Proteomes" id="UP000839631">
    <property type="component" value="Unassembled WGS sequence"/>
</dbReference>
<sequence>MYRVYIRTFDQQVLKMFRTTSPVQARARFEELVNTTEYDGQKMGVALTRDNNQIAFHRFDKAQDHKDNWRGRLDELKISAGRGRPVTIGFVRKNISIAPELWEKAQQIGNGNASAGISAALAAWKVKTD</sequence>
<name>A0A3Z6QTP8_SALEB</name>
<dbReference type="EMBL" id="AAAGSE010000077">
    <property type="protein sequence ID" value="EAC0790357.1"/>
    <property type="molecule type" value="Genomic_DNA"/>
</dbReference>
<proteinExistence type="predicted"/>
<comment type="caution">
    <text evidence="1">The sequence shown here is derived from an EMBL/GenBank/DDBJ whole genome shotgun (WGS) entry which is preliminary data.</text>
</comment>
<protein>
    <submittedName>
        <fullName evidence="1">Uncharacterized protein</fullName>
    </submittedName>
</protein>
<dbReference type="AlphaFoldDB" id="A0A3Z6QTP8"/>